<name>A0A401ZNG2_9CHLR</name>
<keyword evidence="1 4" id="KW-0378">Hydrolase</keyword>
<proteinExistence type="predicted"/>
<evidence type="ECO:0000256" key="1">
    <source>
        <dbReference type="ARBA" id="ARBA00022801"/>
    </source>
</evidence>
<dbReference type="PANTHER" id="PTHR12304:SF4">
    <property type="entry name" value="URIDINE NUCLEOSIDASE"/>
    <property type="match status" value="1"/>
</dbReference>
<organism evidence="4 5">
    <name type="scientific">Dictyobacter aurantiacus</name>
    <dbReference type="NCBI Taxonomy" id="1936993"/>
    <lineage>
        <taxon>Bacteria</taxon>
        <taxon>Bacillati</taxon>
        <taxon>Chloroflexota</taxon>
        <taxon>Ktedonobacteria</taxon>
        <taxon>Ktedonobacterales</taxon>
        <taxon>Dictyobacteraceae</taxon>
        <taxon>Dictyobacter</taxon>
    </lineage>
</organism>
<dbReference type="InterPro" id="IPR036452">
    <property type="entry name" value="Ribo_hydro-like"/>
</dbReference>
<dbReference type="AlphaFoldDB" id="A0A401ZNG2"/>
<dbReference type="GO" id="GO:0006152">
    <property type="term" value="P:purine nucleoside catabolic process"/>
    <property type="evidence" value="ECO:0007669"/>
    <property type="project" value="TreeGrafter"/>
</dbReference>
<dbReference type="PANTHER" id="PTHR12304">
    <property type="entry name" value="INOSINE-URIDINE PREFERRING NUCLEOSIDE HYDROLASE"/>
    <property type="match status" value="1"/>
</dbReference>
<dbReference type="GO" id="GO:0008477">
    <property type="term" value="F:purine nucleosidase activity"/>
    <property type="evidence" value="ECO:0007669"/>
    <property type="project" value="TreeGrafter"/>
</dbReference>
<evidence type="ECO:0000259" key="3">
    <source>
        <dbReference type="Pfam" id="PF01156"/>
    </source>
</evidence>
<evidence type="ECO:0000256" key="2">
    <source>
        <dbReference type="ARBA" id="ARBA00023295"/>
    </source>
</evidence>
<dbReference type="InterPro" id="IPR001910">
    <property type="entry name" value="Inosine/uridine_hydrolase_dom"/>
</dbReference>
<dbReference type="CDD" id="cd02651">
    <property type="entry name" value="nuc_hydro_IU_UC_XIUA"/>
    <property type="match status" value="1"/>
</dbReference>
<protein>
    <submittedName>
        <fullName evidence="4">Nucleoside hydrolase</fullName>
    </submittedName>
</protein>
<evidence type="ECO:0000313" key="5">
    <source>
        <dbReference type="Proteomes" id="UP000287224"/>
    </source>
</evidence>
<dbReference type="Gene3D" id="3.90.245.10">
    <property type="entry name" value="Ribonucleoside hydrolase-like"/>
    <property type="match status" value="1"/>
</dbReference>
<dbReference type="SUPFAM" id="SSF53590">
    <property type="entry name" value="Nucleoside hydrolase"/>
    <property type="match status" value="1"/>
</dbReference>
<gene>
    <name evidence="4" type="ORF">KDAU_57210</name>
</gene>
<sequence>MYRIILDTDPGIDDALALFLALSSPEIQLEAITTVTGNVDVEHTTHNALALLTLVGRTDIPVARGCREPLVGNRLHAAHVHGEHGLGQARLPQPGIQPVEQHAVDLIIEKIMGNPGEITLVAIGPLTNLALALRREPRITQAVREVVIMGGALLSPGNVTPSAEFNIYADPHAAHVVFKAGWPIRLVSLDTTNRTPFTQAQATQFTQGESAVKTCMRQMFAHYFDIYAPLYGQSDFHMHDPLCLASVFQPDLITWQPAYVEVELQGALTMGETVAYFRGEQAATPNVLASIEVDAERFIQMFIERVGSTFP</sequence>
<dbReference type="Pfam" id="PF01156">
    <property type="entry name" value="IU_nuc_hydro"/>
    <property type="match status" value="1"/>
</dbReference>
<dbReference type="EMBL" id="BIFQ01000002">
    <property type="protein sequence ID" value="GCE08392.1"/>
    <property type="molecule type" value="Genomic_DNA"/>
</dbReference>
<dbReference type="GO" id="GO:0005829">
    <property type="term" value="C:cytosol"/>
    <property type="evidence" value="ECO:0007669"/>
    <property type="project" value="TreeGrafter"/>
</dbReference>
<keyword evidence="2" id="KW-0326">Glycosidase</keyword>
<evidence type="ECO:0000313" key="4">
    <source>
        <dbReference type="EMBL" id="GCE08392.1"/>
    </source>
</evidence>
<accession>A0A401ZNG2</accession>
<feature type="domain" description="Inosine/uridine-preferring nucleoside hydrolase" evidence="3">
    <location>
        <begin position="4"/>
        <end position="299"/>
    </location>
</feature>
<dbReference type="InterPro" id="IPR023186">
    <property type="entry name" value="IUNH"/>
</dbReference>
<reference evidence="5" key="1">
    <citation type="submission" date="2018-12" db="EMBL/GenBank/DDBJ databases">
        <title>Tengunoibacter tsumagoiensis gen. nov., sp. nov., Dictyobacter kobayashii sp. nov., D. alpinus sp. nov., and D. joshuensis sp. nov. and description of Dictyobacteraceae fam. nov. within the order Ktedonobacterales isolated from Tengu-no-mugimeshi.</title>
        <authorList>
            <person name="Wang C.M."/>
            <person name="Zheng Y."/>
            <person name="Sakai Y."/>
            <person name="Toyoda A."/>
            <person name="Minakuchi Y."/>
            <person name="Abe K."/>
            <person name="Yokota A."/>
            <person name="Yabe S."/>
        </authorList>
    </citation>
    <scope>NUCLEOTIDE SEQUENCE [LARGE SCALE GENOMIC DNA]</scope>
    <source>
        <strain evidence="5">S-27</strain>
    </source>
</reference>
<dbReference type="Proteomes" id="UP000287224">
    <property type="component" value="Unassembled WGS sequence"/>
</dbReference>
<dbReference type="OrthoDB" id="9797882at2"/>
<comment type="caution">
    <text evidence="4">The sequence shown here is derived from an EMBL/GenBank/DDBJ whole genome shotgun (WGS) entry which is preliminary data.</text>
</comment>
<dbReference type="RefSeq" id="WP_126600931.1">
    <property type="nucleotide sequence ID" value="NZ_BIFQ01000002.1"/>
</dbReference>
<keyword evidence="5" id="KW-1185">Reference proteome</keyword>